<feature type="region of interest" description="Disordered" evidence="1">
    <location>
        <begin position="176"/>
        <end position="250"/>
    </location>
</feature>
<feature type="chain" id="PRO_5047310244" evidence="2">
    <location>
        <begin position="21"/>
        <end position="250"/>
    </location>
</feature>
<evidence type="ECO:0000313" key="4">
    <source>
        <dbReference type="Proteomes" id="UP001046350"/>
    </source>
</evidence>
<name>A0ABX8NA42_9PSED</name>
<keyword evidence="2" id="KW-0732">Signal</keyword>
<feature type="compositionally biased region" description="Gly residues" evidence="1">
    <location>
        <begin position="185"/>
        <end position="197"/>
    </location>
</feature>
<evidence type="ECO:0000256" key="2">
    <source>
        <dbReference type="SAM" id="SignalP"/>
    </source>
</evidence>
<evidence type="ECO:0000256" key="1">
    <source>
        <dbReference type="SAM" id="MobiDB-lite"/>
    </source>
</evidence>
<reference evidence="3" key="1">
    <citation type="journal article" date="2021" name="Microorganisms">
        <title>The Ever-Expanding Pseudomonas Genus: Description of 43 New Species and Partition of the Pseudomonas putida Group.</title>
        <authorList>
            <person name="Girard L."/>
            <person name="Lood C."/>
            <person name="Hofte M."/>
            <person name="Vandamme P."/>
            <person name="Rokni-Zadeh H."/>
            <person name="van Noort V."/>
            <person name="Lavigne R."/>
            <person name="De Mot R."/>
        </authorList>
    </citation>
    <scope>NUCLEOTIDE SEQUENCE</scope>
    <source>
        <strain evidence="3">COW40</strain>
    </source>
</reference>
<feature type="compositionally biased region" description="Gly residues" evidence="1">
    <location>
        <begin position="238"/>
        <end position="250"/>
    </location>
</feature>
<organism evidence="3 4">
    <name type="scientific">Pseudomonas fakonensis</name>
    <dbReference type="NCBI Taxonomy" id="2842355"/>
    <lineage>
        <taxon>Bacteria</taxon>
        <taxon>Pseudomonadati</taxon>
        <taxon>Pseudomonadota</taxon>
        <taxon>Gammaproteobacteria</taxon>
        <taxon>Pseudomonadales</taxon>
        <taxon>Pseudomonadaceae</taxon>
        <taxon>Pseudomonas</taxon>
    </lineage>
</organism>
<dbReference type="RefSeq" id="WP_217842637.1">
    <property type="nucleotide sequence ID" value="NZ_CP077076.1"/>
</dbReference>
<feature type="compositionally biased region" description="Low complexity" evidence="1">
    <location>
        <begin position="198"/>
        <end position="213"/>
    </location>
</feature>
<protein>
    <submittedName>
        <fullName evidence="3">DUF1190 domain-containing protein</fullName>
    </submittedName>
</protein>
<sequence>MRKSPVKLVLASSLPLALSACGPSEPTYTVTQRVNYDDLAACVADQVPQKDCEQAYKQAYTEYLHGEPLFASLSACEAEFSAGGCTFKAGYYRPLMSGFELETSGEVTESQLAKANNGQANLSGSMATGVLAGLLLSQVLPGDRHYRAQPLYNYSAGGKSYRRGLFSQRYAIQRDLQQEQQGSSGSSGGGSYGGGGSSSSNTTSSSSRWGSSSREQSRTTVSSSISRGGFGSQATARGGWGGRSGSFFGG</sequence>
<keyword evidence="4" id="KW-1185">Reference proteome</keyword>
<proteinExistence type="predicted"/>
<gene>
    <name evidence="3" type="ORF">KSS94_08975</name>
</gene>
<dbReference type="InterPro" id="IPR009576">
    <property type="entry name" value="Biofilm_formation_YgiB"/>
</dbReference>
<evidence type="ECO:0000313" key="3">
    <source>
        <dbReference type="EMBL" id="QXH53229.1"/>
    </source>
</evidence>
<dbReference type="EMBL" id="CP077076">
    <property type="protein sequence ID" value="QXH53229.1"/>
    <property type="molecule type" value="Genomic_DNA"/>
</dbReference>
<dbReference type="PROSITE" id="PS51257">
    <property type="entry name" value="PROKAR_LIPOPROTEIN"/>
    <property type="match status" value="1"/>
</dbReference>
<dbReference type="Pfam" id="PF06693">
    <property type="entry name" value="DUF1190"/>
    <property type="match status" value="1"/>
</dbReference>
<accession>A0ABX8NA42</accession>
<dbReference type="Proteomes" id="UP001046350">
    <property type="component" value="Chromosome"/>
</dbReference>
<feature type="signal peptide" evidence="2">
    <location>
        <begin position="1"/>
        <end position="20"/>
    </location>
</feature>